<dbReference type="AlphaFoldDB" id="A0A392SRP7"/>
<comment type="caution">
    <text evidence="1">The sequence shown here is derived from an EMBL/GenBank/DDBJ whole genome shotgun (WGS) entry which is preliminary data.</text>
</comment>
<protein>
    <submittedName>
        <fullName evidence="1">Uncharacterized protein</fullName>
    </submittedName>
</protein>
<dbReference type="Proteomes" id="UP000265520">
    <property type="component" value="Unassembled WGS sequence"/>
</dbReference>
<sequence length="62" mass="6610">MGPYPVSSKLLLSGQTPESITPTIRSSMLLLDDDDDDAGNIAGILSSPRNSGVRVVKSLYFL</sequence>
<organism evidence="1 2">
    <name type="scientific">Trifolium medium</name>
    <dbReference type="NCBI Taxonomy" id="97028"/>
    <lineage>
        <taxon>Eukaryota</taxon>
        <taxon>Viridiplantae</taxon>
        <taxon>Streptophyta</taxon>
        <taxon>Embryophyta</taxon>
        <taxon>Tracheophyta</taxon>
        <taxon>Spermatophyta</taxon>
        <taxon>Magnoliopsida</taxon>
        <taxon>eudicotyledons</taxon>
        <taxon>Gunneridae</taxon>
        <taxon>Pentapetalae</taxon>
        <taxon>rosids</taxon>
        <taxon>fabids</taxon>
        <taxon>Fabales</taxon>
        <taxon>Fabaceae</taxon>
        <taxon>Papilionoideae</taxon>
        <taxon>50 kb inversion clade</taxon>
        <taxon>NPAAA clade</taxon>
        <taxon>Hologalegina</taxon>
        <taxon>IRL clade</taxon>
        <taxon>Trifolieae</taxon>
        <taxon>Trifolium</taxon>
    </lineage>
</organism>
<name>A0A392SRP7_9FABA</name>
<evidence type="ECO:0000313" key="1">
    <source>
        <dbReference type="EMBL" id="MCI50590.1"/>
    </source>
</evidence>
<reference evidence="1 2" key="1">
    <citation type="journal article" date="2018" name="Front. Plant Sci.">
        <title>Red Clover (Trifolium pratense) and Zigzag Clover (T. medium) - A Picture of Genomic Similarities and Differences.</title>
        <authorList>
            <person name="Dluhosova J."/>
            <person name="Istvanek J."/>
            <person name="Nedelnik J."/>
            <person name="Repkova J."/>
        </authorList>
    </citation>
    <scope>NUCLEOTIDE SEQUENCE [LARGE SCALE GENOMIC DNA]</scope>
    <source>
        <strain evidence="2">cv. 10/8</strain>
        <tissue evidence="1">Leaf</tissue>
    </source>
</reference>
<feature type="non-terminal residue" evidence="1">
    <location>
        <position position="62"/>
    </location>
</feature>
<accession>A0A392SRP7</accession>
<keyword evidence="2" id="KW-1185">Reference proteome</keyword>
<dbReference type="EMBL" id="LXQA010418793">
    <property type="protein sequence ID" value="MCI50590.1"/>
    <property type="molecule type" value="Genomic_DNA"/>
</dbReference>
<proteinExistence type="predicted"/>
<evidence type="ECO:0000313" key="2">
    <source>
        <dbReference type="Proteomes" id="UP000265520"/>
    </source>
</evidence>